<gene>
    <name evidence="1" type="ORF">FIBSPDRAFT_967050</name>
</gene>
<organism evidence="1 2">
    <name type="scientific">Athelia psychrophila</name>
    <dbReference type="NCBI Taxonomy" id="1759441"/>
    <lineage>
        <taxon>Eukaryota</taxon>
        <taxon>Fungi</taxon>
        <taxon>Dikarya</taxon>
        <taxon>Basidiomycota</taxon>
        <taxon>Agaricomycotina</taxon>
        <taxon>Agaricomycetes</taxon>
        <taxon>Agaricomycetidae</taxon>
        <taxon>Atheliales</taxon>
        <taxon>Atheliaceae</taxon>
        <taxon>Athelia</taxon>
    </lineage>
</organism>
<dbReference type="AlphaFoldDB" id="A0A167W4P5"/>
<accession>A0A167W4P5</accession>
<dbReference type="EMBL" id="KV417823">
    <property type="protein sequence ID" value="KZP05692.1"/>
    <property type="molecule type" value="Genomic_DNA"/>
</dbReference>
<dbReference type="Proteomes" id="UP000076532">
    <property type="component" value="Unassembled WGS sequence"/>
</dbReference>
<name>A0A167W4P5_9AGAM</name>
<reference evidence="1 2" key="1">
    <citation type="journal article" date="2016" name="Mol. Biol. Evol.">
        <title>Comparative Genomics of Early-Diverging Mushroom-Forming Fungi Provides Insights into the Origins of Lignocellulose Decay Capabilities.</title>
        <authorList>
            <person name="Nagy L.G."/>
            <person name="Riley R."/>
            <person name="Tritt A."/>
            <person name="Adam C."/>
            <person name="Daum C."/>
            <person name="Floudas D."/>
            <person name="Sun H."/>
            <person name="Yadav J.S."/>
            <person name="Pangilinan J."/>
            <person name="Larsson K.H."/>
            <person name="Matsuura K."/>
            <person name="Barry K."/>
            <person name="Labutti K."/>
            <person name="Kuo R."/>
            <person name="Ohm R.A."/>
            <person name="Bhattacharya S.S."/>
            <person name="Shirouzu T."/>
            <person name="Yoshinaga Y."/>
            <person name="Martin F.M."/>
            <person name="Grigoriev I.V."/>
            <person name="Hibbett D.S."/>
        </authorList>
    </citation>
    <scope>NUCLEOTIDE SEQUENCE [LARGE SCALE GENOMIC DNA]</scope>
    <source>
        <strain evidence="1 2">CBS 109695</strain>
    </source>
</reference>
<proteinExistence type="predicted"/>
<sequence>MPTELRRPKPFTRGEKGHIDLVAVEAIIKAKNLPSISKQMPLVRTIPASLLLTDDDSYGLPWRHLVLLEKLSCFNGRSVAILVDAERTGAGLMNEEPRETRRFFDKDGLDGNASSSTVACHDAEPTRGQTHPLVLTARIFCVYRVQFAHHSLASRHVLTAHQGRKLLGCTHPSALSPPCTSSRASSPLTASLFKWLLVGNTKRISTQEASVYHLQWSIVNQTLRNGQMGVSTMKPGSCLPAI</sequence>
<evidence type="ECO:0000313" key="1">
    <source>
        <dbReference type="EMBL" id="KZP05692.1"/>
    </source>
</evidence>
<protein>
    <submittedName>
        <fullName evidence="1">Uncharacterized protein</fullName>
    </submittedName>
</protein>
<keyword evidence="2" id="KW-1185">Reference proteome</keyword>
<evidence type="ECO:0000313" key="2">
    <source>
        <dbReference type="Proteomes" id="UP000076532"/>
    </source>
</evidence>